<dbReference type="STRING" id="2070753.A0A3A2Z124"/>
<evidence type="ECO:0000313" key="3">
    <source>
        <dbReference type="Proteomes" id="UP000266188"/>
    </source>
</evidence>
<evidence type="ECO:0000256" key="1">
    <source>
        <dbReference type="SAM" id="MobiDB-lite"/>
    </source>
</evidence>
<accession>A0A3A2Z124</accession>
<proteinExistence type="predicted"/>
<sequence length="76" mass="8163">MLTIAYTTTRAATQGFAMGSNTGKNRYAQLTQDENEHGLVSQQPASRREIMRAAVESGALPASALDEDSDDEDTAE</sequence>
<dbReference type="OrthoDB" id="5963193at2759"/>
<reference evidence="3" key="1">
    <citation type="submission" date="2017-02" db="EMBL/GenBank/DDBJ databases">
        <authorList>
            <person name="Tafer H."/>
            <person name="Lopandic K."/>
        </authorList>
    </citation>
    <scope>NUCLEOTIDE SEQUENCE [LARGE SCALE GENOMIC DNA]</scope>
    <source>
        <strain evidence="3">CBS 366.77</strain>
    </source>
</reference>
<feature type="region of interest" description="Disordered" evidence="1">
    <location>
        <begin position="57"/>
        <end position="76"/>
    </location>
</feature>
<dbReference type="AlphaFoldDB" id="A0A3A2Z124"/>
<dbReference type="EMBL" id="MVGC01004909">
    <property type="protein sequence ID" value="RJE16450.1"/>
    <property type="molecule type" value="Genomic_DNA"/>
</dbReference>
<keyword evidence="3" id="KW-1185">Reference proteome</keyword>
<feature type="compositionally biased region" description="Acidic residues" evidence="1">
    <location>
        <begin position="65"/>
        <end position="76"/>
    </location>
</feature>
<gene>
    <name evidence="2" type="ORF">PHISCL_11213</name>
</gene>
<protein>
    <submittedName>
        <fullName evidence="2">Membrane protein TMS1</fullName>
    </submittedName>
</protein>
<evidence type="ECO:0000313" key="2">
    <source>
        <dbReference type="EMBL" id="RJE16450.1"/>
    </source>
</evidence>
<dbReference type="Proteomes" id="UP000266188">
    <property type="component" value="Unassembled WGS sequence"/>
</dbReference>
<name>A0A3A2Z124_9EURO</name>
<feature type="non-terminal residue" evidence="2">
    <location>
        <position position="76"/>
    </location>
</feature>
<comment type="caution">
    <text evidence="2">The sequence shown here is derived from an EMBL/GenBank/DDBJ whole genome shotgun (WGS) entry which is preliminary data.</text>
</comment>
<organism evidence="2 3">
    <name type="scientific">Aspergillus sclerotialis</name>
    <dbReference type="NCBI Taxonomy" id="2070753"/>
    <lineage>
        <taxon>Eukaryota</taxon>
        <taxon>Fungi</taxon>
        <taxon>Dikarya</taxon>
        <taxon>Ascomycota</taxon>
        <taxon>Pezizomycotina</taxon>
        <taxon>Eurotiomycetes</taxon>
        <taxon>Eurotiomycetidae</taxon>
        <taxon>Eurotiales</taxon>
        <taxon>Aspergillaceae</taxon>
        <taxon>Aspergillus</taxon>
        <taxon>Aspergillus subgen. Polypaecilum</taxon>
    </lineage>
</organism>